<organism evidence="2">
    <name type="scientific">Megaviridae environmental sample</name>
    <dbReference type="NCBI Taxonomy" id="1737588"/>
    <lineage>
        <taxon>Viruses</taxon>
        <taxon>Varidnaviria</taxon>
        <taxon>Bamfordvirae</taxon>
        <taxon>Nucleocytoviricota</taxon>
        <taxon>Megaviricetes</taxon>
        <taxon>Imitervirales</taxon>
        <taxon>Mimiviridae</taxon>
        <taxon>environmental samples</taxon>
    </lineage>
</organism>
<evidence type="ECO:0000256" key="1">
    <source>
        <dbReference type="SAM" id="Phobius"/>
    </source>
</evidence>
<feature type="transmembrane region" description="Helical" evidence="1">
    <location>
        <begin position="20"/>
        <end position="38"/>
    </location>
</feature>
<protein>
    <submittedName>
        <fullName evidence="2">Uncharacterized protein</fullName>
    </submittedName>
</protein>
<reference evidence="2" key="1">
    <citation type="journal article" date="2019" name="Philos. Trans. R. Soc. Lond., B, Biol. Sci.">
        <title>Targeted metagenomic recovery of four divergent viruses reveals shared and distinctive characteristics of giant viruses of marine eukaryotes.</title>
        <authorList>
            <person name="Needham D.M."/>
            <person name="Poirier C."/>
            <person name="Hehenberger E."/>
            <person name="Jimenez V."/>
            <person name="Swalwell J.E."/>
            <person name="Santoro A.E."/>
            <person name="Worden A.Z."/>
        </authorList>
    </citation>
    <scope>NUCLEOTIDE SEQUENCE</scope>
    <source>
        <strain evidence="2">OPacV-662</strain>
    </source>
</reference>
<name>A0A5J6VIC3_9VIRU</name>
<keyword evidence="1" id="KW-1133">Transmembrane helix</keyword>
<keyword evidence="1" id="KW-0472">Membrane</keyword>
<proteinExistence type="predicted"/>
<evidence type="ECO:0000313" key="2">
    <source>
        <dbReference type="EMBL" id="QFG73945.1"/>
    </source>
</evidence>
<dbReference type="EMBL" id="MN448274">
    <property type="protein sequence ID" value="QFG73945.1"/>
    <property type="molecule type" value="Genomic_DNA"/>
</dbReference>
<sequence length="46" mass="5130">MFDNSPKSHFNSSLSSSHRILFVLNLVVSVLTASSSLVKSQLYKLF</sequence>
<accession>A0A5J6VIC3</accession>
<keyword evidence="1" id="KW-0812">Transmembrane</keyword>